<dbReference type="GO" id="GO:0016020">
    <property type="term" value="C:membrane"/>
    <property type="evidence" value="ECO:0007669"/>
    <property type="project" value="TreeGrafter"/>
</dbReference>
<dbReference type="InParanoid" id="A0A1Z5JLA1"/>
<dbReference type="Proteomes" id="UP000198406">
    <property type="component" value="Unassembled WGS sequence"/>
</dbReference>
<keyword evidence="5" id="KW-0732">Signal</keyword>
<feature type="region of interest" description="Disordered" evidence="4">
    <location>
        <begin position="45"/>
        <end position="81"/>
    </location>
</feature>
<feature type="chain" id="PRO_5012780509" description="Aspartyl/asparaginy/proline hydroxylase domain-containing protein" evidence="5">
    <location>
        <begin position="22"/>
        <end position="374"/>
    </location>
</feature>
<protein>
    <recommendedName>
        <fullName evidence="6">Aspartyl/asparaginy/proline hydroxylase domain-containing protein</fullName>
    </recommendedName>
</protein>
<comment type="caution">
    <text evidence="7">The sequence shown here is derived from an EMBL/GenBank/DDBJ whole genome shotgun (WGS) entry which is preliminary data.</text>
</comment>
<dbReference type="EMBL" id="BDSP01000083">
    <property type="protein sequence ID" value="GAX14759.1"/>
    <property type="molecule type" value="Genomic_DNA"/>
</dbReference>
<evidence type="ECO:0000313" key="8">
    <source>
        <dbReference type="Proteomes" id="UP000198406"/>
    </source>
</evidence>
<dbReference type="GO" id="GO:0051213">
    <property type="term" value="F:dioxygenase activity"/>
    <property type="evidence" value="ECO:0007669"/>
    <property type="project" value="UniProtKB-KW"/>
</dbReference>
<dbReference type="PANTHER" id="PTHR46332">
    <property type="entry name" value="ASPARTATE BETA-HYDROXYLASE DOMAIN-CONTAINING PROTEIN 2"/>
    <property type="match status" value="1"/>
</dbReference>
<dbReference type="OrthoDB" id="438431at2759"/>
<dbReference type="InterPro" id="IPR027443">
    <property type="entry name" value="IPNS-like_sf"/>
</dbReference>
<feature type="domain" description="Aspartyl/asparaginy/proline hydroxylase" evidence="6">
    <location>
        <begin position="189"/>
        <end position="337"/>
    </location>
</feature>
<dbReference type="InterPro" id="IPR007803">
    <property type="entry name" value="Asp/Arg/Pro-Hydrxlase"/>
</dbReference>
<feature type="compositionally biased region" description="Basic and acidic residues" evidence="4">
    <location>
        <begin position="58"/>
        <end position="67"/>
    </location>
</feature>
<dbReference type="Gene3D" id="2.60.120.330">
    <property type="entry name" value="B-lactam Antibiotic, Isopenicillin N Synthase, Chain"/>
    <property type="match status" value="1"/>
</dbReference>
<comment type="similarity">
    <text evidence="1">Belongs to the aspartyl/asparaginyl beta-hydroxylase family.</text>
</comment>
<evidence type="ECO:0000256" key="5">
    <source>
        <dbReference type="SAM" id="SignalP"/>
    </source>
</evidence>
<feature type="signal peptide" evidence="5">
    <location>
        <begin position="1"/>
        <end position="21"/>
    </location>
</feature>
<keyword evidence="2" id="KW-0223">Dioxygenase</keyword>
<dbReference type="Pfam" id="PF05118">
    <property type="entry name" value="Asp_Arg_Hydrox"/>
    <property type="match status" value="1"/>
</dbReference>
<name>A0A1Z5JLA1_FISSO</name>
<accession>A0A1Z5JLA1</accession>
<dbReference type="SUPFAM" id="SSF51197">
    <property type="entry name" value="Clavaminate synthase-like"/>
    <property type="match status" value="1"/>
</dbReference>
<gene>
    <name evidence="7" type="ORF">FisN_25Lh046</name>
</gene>
<evidence type="ECO:0000256" key="1">
    <source>
        <dbReference type="ARBA" id="ARBA00007730"/>
    </source>
</evidence>
<evidence type="ECO:0000256" key="3">
    <source>
        <dbReference type="ARBA" id="ARBA00023002"/>
    </source>
</evidence>
<sequence>MLSFVTAFCALLLLCNSNTGAFSVTSSSNNHHSRQRIVSLLKASSGKGFGAPKANQTPKKEKQTNEKGKKKKAPSTNKPYVKSETDAWLAELQEQASQSVLGQAVQGTDDPFWQLIPSLLKSKFSVNDKELIRIAGFLRHAVNPDLPKLEEPLDPFRPVDELHAYMPGLGPGQPFYEPSQVALCQQLTKHYDTIVQEYHALMEDSVDRFQSVTSMNYESGWKTLVLFYNGHRIPNFPYHLCPTTTRLLETVPLAGRIAGFNRQQPNSGIPNHTDGNNMWLTAQMGIELEPESAWIQVADQKRYYEKGKCLLYDTTYRHETFNAHKTQERVVLHVDFFNTITMTPIEIKMMQYIYTLREEFMKAEGIAKVGAQIL</sequence>
<dbReference type="PANTHER" id="PTHR46332:SF5">
    <property type="entry name" value="ASPARTATE BETA-HYDROXYLASE DOMAIN CONTAINING 2"/>
    <property type="match status" value="1"/>
</dbReference>
<evidence type="ECO:0000256" key="4">
    <source>
        <dbReference type="SAM" id="MobiDB-lite"/>
    </source>
</evidence>
<evidence type="ECO:0000259" key="6">
    <source>
        <dbReference type="Pfam" id="PF05118"/>
    </source>
</evidence>
<evidence type="ECO:0000256" key="2">
    <source>
        <dbReference type="ARBA" id="ARBA00022964"/>
    </source>
</evidence>
<proteinExistence type="inferred from homology"/>
<dbReference type="InterPro" id="IPR051821">
    <property type="entry name" value="Asp/Asn_beta-hydroxylase"/>
</dbReference>
<reference evidence="7 8" key="1">
    <citation type="journal article" date="2015" name="Plant Cell">
        <title>Oil accumulation by the oleaginous diatom Fistulifera solaris as revealed by the genome and transcriptome.</title>
        <authorList>
            <person name="Tanaka T."/>
            <person name="Maeda Y."/>
            <person name="Veluchamy A."/>
            <person name="Tanaka M."/>
            <person name="Abida H."/>
            <person name="Marechal E."/>
            <person name="Bowler C."/>
            <person name="Muto M."/>
            <person name="Sunaga Y."/>
            <person name="Tanaka M."/>
            <person name="Yoshino T."/>
            <person name="Taniguchi T."/>
            <person name="Fukuda Y."/>
            <person name="Nemoto M."/>
            <person name="Matsumoto M."/>
            <person name="Wong P.S."/>
            <person name="Aburatani S."/>
            <person name="Fujibuchi W."/>
        </authorList>
    </citation>
    <scope>NUCLEOTIDE SEQUENCE [LARGE SCALE GENOMIC DNA]</scope>
    <source>
        <strain evidence="7 8">JPCC DA0580</strain>
    </source>
</reference>
<evidence type="ECO:0000313" key="7">
    <source>
        <dbReference type="EMBL" id="GAX14759.1"/>
    </source>
</evidence>
<keyword evidence="3" id="KW-0560">Oxidoreductase</keyword>
<organism evidence="7 8">
    <name type="scientific">Fistulifera solaris</name>
    <name type="common">Oleaginous diatom</name>
    <dbReference type="NCBI Taxonomy" id="1519565"/>
    <lineage>
        <taxon>Eukaryota</taxon>
        <taxon>Sar</taxon>
        <taxon>Stramenopiles</taxon>
        <taxon>Ochrophyta</taxon>
        <taxon>Bacillariophyta</taxon>
        <taxon>Bacillariophyceae</taxon>
        <taxon>Bacillariophycidae</taxon>
        <taxon>Naviculales</taxon>
        <taxon>Naviculaceae</taxon>
        <taxon>Fistulifera</taxon>
    </lineage>
</organism>
<dbReference type="AlphaFoldDB" id="A0A1Z5JLA1"/>
<keyword evidence="8" id="KW-1185">Reference proteome</keyword>